<dbReference type="Gene3D" id="6.10.140.1060">
    <property type="match status" value="1"/>
</dbReference>
<keyword evidence="3" id="KW-0493">Microtubule</keyword>
<keyword evidence="11" id="KW-0206">Cytoskeleton</keyword>
<dbReference type="GO" id="GO:0007018">
    <property type="term" value="P:microtubule-based movement"/>
    <property type="evidence" value="ECO:0007669"/>
    <property type="project" value="InterPro"/>
</dbReference>
<evidence type="ECO:0000259" key="14">
    <source>
        <dbReference type="Pfam" id="PF03028"/>
    </source>
</evidence>
<dbReference type="FunFam" id="3.10.490.20:FF:000009">
    <property type="entry name" value="Dynein heavy chain 4"/>
    <property type="match status" value="1"/>
</dbReference>
<dbReference type="FunFam" id="1.10.8.1220:FF:000001">
    <property type="entry name" value="Dynein axonemal heavy chain 5"/>
    <property type="match status" value="1"/>
</dbReference>
<keyword evidence="4" id="KW-0677">Repeat</keyword>
<dbReference type="Pfam" id="PF18198">
    <property type="entry name" value="AAA_lid_11"/>
    <property type="match status" value="1"/>
</dbReference>
<evidence type="ECO:0000256" key="4">
    <source>
        <dbReference type="ARBA" id="ARBA00022737"/>
    </source>
</evidence>
<dbReference type="Gene3D" id="3.40.50.300">
    <property type="entry name" value="P-loop containing nucleotide triphosphate hydrolases"/>
    <property type="match status" value="2"/>
</dbReference>
<evidence type="ECO:0000256" key="12">
    <source>
        <dbReference type="ARBA" id="ARBA00023273"/>
    </source>
</evidence>
<dbReference type="PANTHER" id="PTHR22878">
    <property type="entry name" value="DYNEIN HEAVY CHAIN 6, AXONEMAL-LIKE-RELATED"/>
    <property type="match status" value="1"/>
</dbReference>
<keyword evidence="2" id="KW-0963">Cytoplasm</keyword>
<organism evidence="19 20">
    <name type="scientific">Pseudocohnilembus persalinus</name>
    <name type="common">Ciliate</name>
    <dbReference type="NCBI Taxonomy" id="266149"/>
    <lineage>
        <taxon>Eukaryota</taxon>
        <taxon>Sar</taxon>
        <taxon>Alveolata</taxon>
        <taxon>Ciliophora</taxon>
        <taxon>Intramacronucleata</taxon>
        <taxon>Oligohymenophorea</taxon>
        <taxon>Scuticociliatia</taxon>
        <taxon>Philasterida</taxon>
        <taxon>Pseudocohnilembidae</taxon>
        <taxon>Pseudocohnilembus</taxon>
    </lineage>
</organism>
<protein>
    <recommendedName>
        <fullName evidence="21">Dynein heavy chain</fullName>
    </recommendedName>
</protein>
<dbReference type="InterPro" id="IPR041658">
    <property type="entry name" value="AAA_lid_11"/>
</dbReference>
<feature type="coiled-coil region" evidence="13">
    <location>
        <begin position="4"/>
        <end position="52"/>
    </location>
</feature>
<evidence type="ECO:0008006" key="21">
    <source>
        <dbReference type="Google" id="ProtNLM"/>
    </source>
</evidence>
<dbReference type="GO" id="GO:0051959">
    <property type="term" value="F:dynein light intermediate chain binding"/>
    <property type="evidence" value="ECO:0007669"/>
    <property type="project" value="InterPro"/>
</dbReference>
<keyword evidence="8 13" id="KW-0175">Coiled coil</keyword>
<dbReference type="Pfam" id="PF12781">
    <property type="entry name" value="AAA_9"/>
    <property type="match status" value="1"/>
</dbReference>
<dbReference type="Gene3D" id="1.10.8.1220">
    <property type="match status" value="1"/>
</dbReference>
<name>A0A0V0QL61_PSEPJ</name>
<dbReference type="Proteomes" id="UP000054937">
    <property type="component" value="Unassembled WGS sequence"/>
</dbReference>
<evidence type="ECO:0000256" key="9">
    <source>
        <dbReference type="ARBA" id="ARBA00023069"/>
    </source>
</evidence>
<dbReference type="Pfam" id="PF18199">
    <property type="entry name" value="Dynein_C"/>
    <property type="match status" value="1"/>
</dbReference>
<evidence type="ECO:0000313" key="20">
    <source>
        <dbReference type="Proteomes" id="UP000054937"/>
    </source>
</evidence>
<evidence type="ECO:0000256" key="1">
    <source>
        <dbReference type="ARBA" id="ARBA00004430"/>
    </source>
</evidence>
<feature type="domain" description="Dynein heavy chain coiled coil stalk" evidence="15">
    <location>
        <begin position="10"/>
        <end position="116"/>
    </location>
</feature>
<evidence type="ECO:0000259" key="16">
    <source>
        <dbReference type="Pfam" id="PF12781"/>
    </source>
</evidence>
<dbReference type="OrthoDB" id="424310at2759"/>
<dbReference type="OMA" id="CYFHALI"/>
<dbReference type="Pfam" id="PF12777">
    <property type="entry name" value="MT"/>
    <property type="match status" value="1"/>
</dbReference>
<evidence type="ECO:0000256" key="8">
    <source>
        <dbReference type="ARBA" id="ARBA00023054"/>
    </source>
</evidence>
<feature type="domain" description="Dynein heavy chain AAA lid" evidence="17">
    <location>
        <begin position="763"/>
        <end position="910"/>
    </location>
</feature>
<dbReference type="Pfam" id="PF03028">
    <property type="entry name" value="Dynein_heavy"/>
    <property type="match status" value="1"/>
</dbReference>
<sequence length="1236" mass="141678">MEFIKKLNLQLAIVKEKVRQLNEKVAKLTRDLNEAEVQKKIVEDDAEACNAKLTAAEKLVNGLAGENKRWTQNVKDLGENVISIIGDSLLASEFVSYIGAFSARLRLKLWKETWLNSIIEQKIPITEGIEPLKVLTTEAQMASWKNENLPSDPMSLENAAVITSCSRWPLMIDPQLQGQNWIRGKEGENLTVISLSQNRWLQQLGMAISAGKAVMIEGIQQEIDATLDPLLSRSVIKKGRNYYIEMGGEQIDYDSNFKLFLVTKLYNPHFRPEIAAQCTIINFIVTESGLEEQLLATVVNIEKNELEMQKQELVKQQNEYSVKLNQMEQSLLETLASADSATILENKELIQKLDETKKTTTIIQEQSALAKKTEESINIEREFYRPVAAEGAMLYFLVIALSVMDHMYQYSLESFVTFFLKAINNTKQKGEERIPRLILNIRKEIYQWISRGLFERHKLIFLTLITFRLMQKKNIDVAFEQLEMDFLINCTSKPGIPNTLEWLPTANWDMVQGMCQLEEFKSFSQNLEKDAPSRFKEWYNELAPENIKLPLDWKKLDQMPFKKLLVLRCLRPDRITVALTEFIKKVLPEGQAFVEMDQNNTFQQVLVESINDADTTNPIFFILSPGSDPVKQVEAIAKKESYERGKSFFDIALGQGQDEIARRRIEEGNREGHWVMLQNIHLMPNWLLELEKILDGFAADTGSGNPRFKLFLSAEPSLGVPIGILDRSIKLTNEPPSGLRANMTRAWTFFSKEEIEEADPKQKAILFALCFFHSTLIERKRFGPKGWNMSYPFNMGDLRDSYAVMSRYLTQSQEKSAGKLPFDDLIYIFGEIMYGGHIVDGLDRILCNSYLFNIMNEKLFDESELFPYIEGKGYSFKVPSQSPYEKYLEHIEQGLAGQETPLAYGLHPNAEIGFRTTQCNELFRKLQELQPKDTTAEAAGEVKTPQEITMEKISYILDDKSYKSKIFNLEEIKGSIDIEFRGPYQNVFLQEIEYMNNLIIEIVKSLEAIKQGFAGLLTITEQMEQIIDSIYLNRIPVPWQALAYPSKRGLSSWLMNLEQRWEQLDAFKSNPIEIPKCIMISRFFNPQSFLTAIMQVVGRDKKQELNKLYISTEIQKKSIEEIDTYGKDGSYVFGFIIEGARWDIQAGTLDESKPKEMFSVLPVVLCKAQLQPAEGKEDKSLYQCPAYKTEDRGNTFVFMAQLKTLRAPPRKWILAGVAIIMDVEGFSDDKEVGDKK</sequence>
<feature type="coiled-coil region" evidence="13">
    <location>
        <begin position="296"/>
        <end position="330"/>
    </location>
</feature>
<comment type="caution">
    <text evidence="19">The sequence shown here is derived from an EMBL/GenBank/DDBJ whole genome shotgun (WGS) entry which is preliminary data.</text>
</comment>
<keyword evidence="5" id="KW-0547">Nucleotide-binding</keyword>
<keyword evidence="7" id="KW-0243">Dynein</keyword>
<gene>
    <name evidence="19" type="ORF">PPERSA_09384</name>
</gene>
<dbReference type="GO" id="GO:0008569">
    <property type="term" value="F:minus-end-directed microtubule motor activity"/>
    <property type="evidence" value="ECO:0007669"/>
    <property type="project" value="InterPro"/>
</dbReference>
<evidence type="ECO:0000259" key="17">
    <source>
        <dbReference type="Pfam" id="PF18198"/>
    </source>
</evidence>
<dbReference type="GO" id="GO:0005930">
    <property type="term" value="C:axoneme"/>
    <property type="evidence" value="ECO:0007669"/>
    <property type="project" value="UniProtKB-SubCell"/>
</dbReference>
<evidence type="ECO:0000259" key="15">
    <source>
        <dbReference type="Pfam" id="PF12777"/>
    </source>
</evidence>
<dbReference type="InterPro" id="IPR035706">
    <property type="entry name" value="AAA_9"/>
</dbReference>
<dbReference type="InterPro" id="IPR042219">
    <property type="entry name" value="AAA_lid_11_sf"/>
</dbReference>
<evidence type="ECO:0000256" key="13">
    <source>
        <dbReference type="SAM" id="Coils"/>
    </source>
</evidence>
<evidence type="ECO:0000256" key="2">
    <source>
        <dbReference type="ARBA" id="ARBA00022490"/>
    </source>
</evidence>
<evidence type="ECO:0000313" key="19">
    <source>
        <dbReference type="EMBL" id="KRX02966.1"/>
    </source>
</evidence>
<keyword evidence="9" id="KW-0969">Cilium</keyword>
<dbReference type="GO" id="GO:0030286">
    <property type="term" value="C:dynein complex"/>
    <property type="evidence" value="ECO:0007669"/>
    <property type="project" value="UniProtKB-KW"/>
</dbReference>
<evidence type="ECO:0000256" key="10">
    <source>
        <dbReference type="ARBA" id="ARBA00023175"/>
    </source>
</evidence>
<dbReference type="GO" id="GO:0045505">
    <property type="term" value="F:dynein intermediate chain binding"/>
    <property type="evidence" value="ECO:0007669"/>
    <property type="project" value="InterPro"/>
</dbReference>
<evidence type="ECO:0000256" key="7">
    <source>
        <dbReference type="ARBA" id="ARBA00023017"/>
    </source>
</evidence>
<accession>A0A0V0QL61</accession>
<feature type="domain" description="Dynein heavy chain C-terminal" evidence="18">
    <location>
        <begin position="916"/>
        <end position="1221"/>
    </location>
</feature>
<evidence type="ECO:0000256" key="3">
    <source>
        <dbReference type="ARBA" id="ARBA00022701"/>
    </source>
</evidence>
<proteinExistence type="predicted"/>
<comment type="subcellular location">
    <subcellularLocation>
        <location evidence="1">Cytoplasm</location>
        <location evidence="1">Cytoskeleton</location>
        <location evidence="1">Cilium axoneme</location>
    </subcellularLocation>
</comment>
<keyword evidence="10" id="KW-0505">Motor protein</keyword>
<dbReference type="GO" id="GO:0005524">
    <property type="term" value="F:ATP binding"/>
    <property type="evidence" value="ECO:0007669"/>
    <property type="project" value="UniProtKB-KW"/>
</dbReference>
<evidence type="ECO:0000259" key="18">
    <source>
        <dbReference type="Pfam" id="PF18199"/>
    </source>
</evidence>
<dbReference type="InterPro" id="IPR024743">
    <property type="entry name" value="Dynein_HC_stalk"/>
</dbReference>
<dbReference type="Gene3D" id="1.20.920.20">
    <property type="match status" value="1"/>
</dbReference>
<evidence type="ECO:0000256" key="5">
    <source>
        <dbReference type="ARBA" id="ARBA00022741"/>
    </source>
</evidence>
<feature type="domain" description="Dynein heavy chain ATP-binding dynein motor region" evidence="16">
    <location>
        <begin position="143"/>
        <end position="362"/>
    </location>
</feature>
<evidence type="ECO:0000256" key="11">
    <source>
        <dbReference type="ARBA" id="ARBA00023212"/>
    </source>
</evidence>
<dbReference type="InterPro" id="IPR041228">
    <property type="entry name" value="Dynein_C"/>
</dbReference>
<dbReference type="PANTHER" id="PTHR22878:SF69">
    <property type="entry name" value="DYNEIN HEAVY CHAIN"/>
    <property type="match status" value="1"/>
</dbReference>
<dbReference type="Gene3D" id="3.10.490.20">
    <property type="match status" value="1"/>
</dbReference>
<dbReference type="Gene3D" id="1.10.8.720">
    <property type="entry name" value="Region D6 of dynein motor"/>
    <property type="match status" value="1"/>
</dbReference>
<dbReference type="InterPro" id="IPR026983">
    <property type="entry name" value="DHC"/>
</dbReference>
<dbReference type="Gene3D" id="1.20.1270.280">
    <property type="match status" value="1"/>
</dbReference>
<dbReference type="InterPro" id="IPR027417">
    <property type="entry name" value="P-loop_NTPase"/>
</dbReference>
<reference evidence="19 20" key="1">
    <citation type="journal article" date="2015" name="Sci. Rep.">
        <title>Genome of the facultative scuticociliatosis pathogen Pseudocohnilembus persalinus provides insight into its virulence through horizontal gene transfer.</title>
        <authorList>
            <person name="Xiong J."/>
            <person name="Wang G."/>
            <person name="Cheng J."/>
            <person name="Tian M."/>
            <person name="Pan X."/>
            <person name="Warren A."/>
            <person name="Jiang C."/>
            <person name="Yuan D."/>
            <person name="Miao W."/>
        </authorList>
    </citation>
    <scope>NUCLEOTIDE SEQUENCE [LARGE SCALE GENOMIC DNA]</scope>
    <source>
        <strain evidence="19">36N120E</strain>
    </source>
</reference>
<dbReference type="EMBL" id="LDAU01000148">
    <property type="protein sequence ID" value="KRX02966.1"/>
    <property type="molecule type" value="Genomic_DNA"/>
</dbReference>
<dbReference type="InterPro" id="IPR004273">
    <property type="entry name" value="Dynein_heavy_D6_P-loop"/>
</dbReference>
<evidence type="ECO:0000256" key="6">
    <source>
        <dbReference type="ARBA" id="ARBA00022840"/>
    </source>
</evidence>
<keyword evidence="20" id="KW-1185">Reference proteome</keyword>
<dbReference type="AlphaFoldDB" id="A0A0V0QL61"/>
<keyword evidence="12" id="KW-0966">Cell projection</keyword>
<dbReference type="InParanoid" id="A0A0V0QL61"/>
<dbReference type="FunFam" id="3.40.50.300:FF:000153">
    <property type="entry name" value="Dynein axonemal heavy chain 1"/>
    <property type="match status" value="1"/>
</dbReference>
<dbReference type="GO" id="GO:0005874">
    <property type="term" value="C:microtubule"/>
    <property type="evidence" value="ECO:0007669"/>
    <property type="project" value="UniProtKB-KW"/>
</dbReference>
<keyword evidence="6" id="KW-0067">ATP-binding</keyword>
<dbReference type="FunFam" id="3.40.50.300:FF:000049">
    <property type="entry name" value="Dynein, axonemal, heavy chain 5"/>
    <property type="match status" value="1"/>
</dbReference>
<dbReference type="InterPro" id="IPR043160">
    <property type="entry name" value="Dynein_C_barrel"/>
</dbReference>
<feature type="domain" description="Dynein heavy chain region D6 P-loop" evidence="14">
    <location>
        <begin position="615"/>
        <end position="732"/>
    </location>
</feature>